<comment type="caution">
    <text evidence="1">The sequence shown here is derived from an EMBL/GenBank/DDBJ whole genome shotgun (WGS) entry which is preliminary data.</text>
</comment>
<keyword evidence="2" id="KW-1185">Reference proteome</keyword>
<evidence type="ECO:0000313" key="1">
    <source>
        <dbReference type="EMBL" id="GJE02229.1"/>
    </source>
</evidence>
<gene>
    <name evidence="1" type="ORF">GMJLKIPL_4173</name>
</gene>
<evidence type="ECO:0008006" key="3">
    <source>
        <dbReference type="Google" id="ProtNLM"/>
    </source>
</evidence>
<protein>
    <recommendedName>
        <fullName evidence="3">Capsule polysaccharide biosynthesis protein</fullName>
    </recommendedName>
</protein>
<reference evidence="1" key="2">
    <citation type="submission" date="2021-08" db="EMBL/GenBank/DDBJ databases">
        <authorList>
            <person name="Tani A."/>
            <person name="Ola A."/>
            <person name="Ogura Y."/>
            <person name="Katsura K."/>
            <person name="Hayashi T."/>
        </authorList>
    </citation>
    <scope>NUCLEOTIDE SEQUENCE</scope>
    <source>
        <strain evidence="1">DSM 17168</strain>
    </source>
</reference>
<dbReference type="InterPro" id="IPR007833">
    <property type="entry name" value="Capsule_polysaccharide_synth"/>
</dbReference>
<name>A0ABQ4SKD5_9HYPH</name>
<reference evidence="1" key="1">
    <citation type="journal article" date="2021" name="Front. Microbiol.">
        <title>Comprehensive Comparative Genomics and Phenotyping of Methylobacterium Species.</title>
        <authorList>
            <person name="Alessa O."/>
            <person name="Ogura Y."/>
            <person name="Fujitani Y."/>
            <person name="Takami H."/>
            <person name="Hayashi T."/>
            <person name="Sahin N."/>
            <person name="Tani A."/>
        </authorList>
    </citation>
    <scope>NUCLEOTIDE SEQUENCE</scope>
    <source>
        <strain evidence="1">DSM 17168</strain>
    </source>
</reference>
<dbReference type="Proteomes" id="UP001055153">
    <property type="component" value="Unassembled WGS sequence"/>
</dbReference>
<proteinExistence type="predicted"/>
<sequence length="449" mass="50385">MRDDPARHAGAVSPGRTSRQVFLFLQGPISPFFADIASALEARGHRCLRVNLCFGDWLFWRRPGGINFRGSREKWPAFVADLIDREGVTDLVLLGEQRFYHKVAIAVAKARDLNVTVTDFGYLRPDWITFERDGMSGDSCFPRDPQAVLDLARTAPEPDLAPRYRDSFLTQVVWDMAYHLMSNWLWWLYPGYRSHQVHHPALVYLGTGLHMLTARRTGPKGDALVRSLREAGTPYYVMPLQMENDFQLRAYSPFFDLKTPIHTVLRSFAAHAPAGSRLLVKVHPLDPNIRNWRRIVRRSAQKWNVADRVDYVDGGNLAPMLEGSQGVVTVNSTVGMWAMRAGKPIMTLGAAVYDVDGLTYQGSLDRFWTEAQPPRADLWNAFVKAVVANIQIRGVYYAPEGLAAAVEAAAARLDLANDAWLDVRSRAARRREAPEAQPALGAIEAMQNA</sequence>
<dbReference type="EMBL" id="BPQQ01000050">
    <property type="protein sequence ID" value="GJE02229.1"/>
    <property type="molecule type" value="Genomic_DNA"/>
</dbReference>
<dbReference type="CDD" id="cd16441">
    <property type="entry name" value="beta_Kdo_transferase_KpsS"/>
    <property type="match status" value="1"/>
</dbReference>
<evidence type="ECO:0000313" key="2">
    <source>
        <dbReference type="Proteomes" id="UP001055153"/>
    </source>
</evidence>
<dbReference type="RefSeq" id="WP_238237879.1">
    <property type="nucleotide sequence ID" value="NZ_BPQQ01000050.1"/>
</dbReference>
<dbReference type="Pfam" id="PF05159">
    <property type="entry name" value="Capsule_synth"/>
    <property type="match status" value="1"/>
</dbReference>
<organism evidence="1 2">
    <name type="scientific">Methylobacterium isbiliense</name>
    <dbReference type="NCBI Taxonomy" id="315478"/>
    <lineage>
        <taxon>Bacteria</taxon>
        <taxon>Pseudomonadati</taxon>
        <taxon>Pseudomonadota</taxon>
        <taxon>Alphaproteobacteria</taxon>
        <taxon>Hyphomicrobiales</taxon>
        <taxon>Methylobacteriaceae</taxon>
        <taxon>Methylobacterium</taxon>
    </lineage>
</organism>
<accession>A0ABQ4SKD5</accession>